<dbReference type="InterPro" id="IPR052624">
    <property type="entry name" value="CRIM1"/>
</dbReference>
<protein>
    <submittedName>
        <fullName evidence="9">Uncharacterized protein LOC108670590</fullName>
    </submittedName>
</protein>
<reference evidence="9" key="1">
    <citation type="submission" date="2025-08" db="UniProtKB">
        <authorList>
            <consortium name="RefSeq"/>
        </authorList>
    </citation>
    <scope>IDENTIFICATION</scope>
    <source>
        <tissue evidence="9">Whole organism</tissue>
    </source>
</reference>
<dbReference type="InterPro" id="IPR011061">
    <property type="entry name" value="Hirudin/antistatin"/>
</dbReference>
<dbReference type="GO" id="GO:0004867">
    <property type="term" value="F:serine-type endopeptidase inhibitor activity"/>
    <property type="evidence" value="ECO:0007669"/>
    <property type="project" value="InterPro"/>
</dbReference>
<dbReference type="SUPFAM" id="SSF57262">
    <property type="entry name" value="Leech antihemostatic proteins"/>
    <property type="match status" value="1"/>
</dbReference>
<evidence type="ECO:0000313" key="9">
    <source>
        <dbReference type="RefSeq" id="XP_018013545.1"/>
    </source>
</evidence>
<proteinExistence type="predicted"/>
<gene>
    <name evidence="9" type="primary">LOC108670590</name>
</gene>
<evidence type="ECO:0000259" key="6">
    <source>
        <dbReference type="PROSITE" id="PS50184"/>
    </source>
</evidence>
<name>A0A8B7NIT3_HYAAZ</name>
<dbReference type="InterPro" id="IPR001007">
    <property type="entry name" value="VWF_dom"/>
</dbReference>
<dbReference type="PANTHER" id="PTHR46439">
    <property type="entry name" value="CYSTEINE-RICH MOTOR NEURON 1 PROTEIN"/>
    <property type="match status" value="1"/>
</dbReference>
<evidence type="ECO:0000256" key="4">
    <source>
        <dbReference type="SAM" id="Phobius"/>
    </source>
</evidence>
<feature type="transmembrane region" description="Helical" evidence="4">
    <location>
        <begin position="947"/>
        <end position="969"/>
    </location>
</feature>
<feature type="region of interest" description="Disordered" evidence="3">
    <location>
        <begin position="505"/>
        <end position="530"/>
    </location>
</feature>
<dbReference type="Pfam" id="PF02822">
    <property type="entry name" value="Antistasin"/>
    <property type="match status" value="1"/>
</dbReference>
<feature type="region of interest" description="Disordered" evidence="3">
    <location>
        <begin position="442"/>
        <end position="476"/>
    </location>
</feature>
<dbReference type="SMART" id="SM00214">
    <property type="entry name" value="VWC"/>
    <property type="match status" value="1"/>
</dbReference>
<evidence type="ECO:0000259" key="7">
    <source>
        <dbReference type="PROSITE" id="PS51252"/>
    </source>
</evidence>
<sequence>MGQFRALGATLGISLSAFFMLMGPTMAEAQGPSDYLAPLVRPQNFSYHEKSHDFQTSNFTKKFGDKVRISKDTFVSVEEALQLLKSTNKIPHIKLEPKSEKDTFGINEMKLKNKNLADPLSRKKLHKHRKLHAGKSLKLTKKGADLSHGLLKSFGSEKIIVAKSDPRTARPSDARAEKNKDFLGEGTASENIPHFTGGDVDGDEHITTGNNGEGLSDDGEVFGDGGDGDILIDDDEDYYYADSKEAQDGLEIQTESLPATESAYRDCVVFVGNELVEVHRHGASWSDGDDRCAVCQCDDGEQRCYYHYCNGPELGFITPPSAETPTLEAGSTRTENLDETRAPSSSKNADLSTSGDSGTLAELENNSSLYNSYQRPAGGSPIAGSNYEKPSTELASAVSKPESGTSALFSPTEKPFPSTTKLVAATATRNEAIERMFQSNNDEYNNADDEHETHASGMSPWPYNDDEDEYYDESYDNNFDKLGDNIGKLFPSVDTTRENVAVDPEVPQSNNEHSGPHGTASPDHSGKPVRSHDCESDCGKSCPYGYKITPGAGCPTCKCLKCRPLNHCSLYCPDGYTTDEHGCPTCTCTSSNHNHSQNQGDMVAVHHTLGDITATHKLDASFPGQNNDVTDHRENYVTHLQEDNRNIKFQHPLTRDRSADVRIMSPDSVEPSKKTADVVSSGQDVSGSNSINVGLLSRETHKSKDPHNHFYDNAFNILREDEVSILRDRNPDENRDFRLDHLQLPDDVIVVPGRRQEDDDGDDSVHVKHHRDHSKDGAQQSSQDFFSPLDYDLDFVTTEDDDLSTTVARAEAEKVVISSSSSHSHGNCSHAAPRHCQDPSGTRYPVGAVWYRGACTVCRCYGAGYAECTITQCSTTYAPSQCRPPPAGHCCPDCSGALEDIDVAVRPAHVADEANVAVTSGQIDDDVDVEDDSDEHDTVKEAVRDDISSICLVVLCLVATISIGVVLGLRYWRRYHSAKYDIAATSMCEEAQKLRPVKLGSCEIITDPNDVCAPLRPAKCV</sequence>
<dbReference type="InterPro" id="IPR004094">
    <property type="entry name" value="Antistasin-like"/>
</dbReference>
<evidence type="ECO:0000313" key="8">
    <source>
        <dbReference type="Proteomes" id="UP000694843"/>
    </source>
</evidence>
<feature type="signal peptide" evidence="5">
    <location>
        <begin position="1"/>
        <end position="29"/>
    </location>
</feature>
<evidence type="ECO:0000256" key="3">
    <source>
        <dbReference type="SAM" id="MobiDB-lite"/>
    </source>
</evidence>
<keyword evidence="8" id="KW-1185">Reference proteome</keyword>
<dbReference type="PROSITE" id="PS51252">
    <property type="entry name" value="ANTISTASIN"/>
    <property type="match status" value="1"/>
</dbReference>
<dbReference type="KEGG" id="hazt:108670590"/>
<dbReference type="OrthoDB" id="5976811at2759"/>
<dbReference type="RefSeq" id="XP_018013545.1">
    <property type="nucleotide sequence ID" value="XM_018158056.1"/>
</dbReference>
<dbReference type="SUPFAM" id="SSF57603">
    <property type="entry name" value="FnI-like domain"/>
    <property type="match status" value="1"/>
</dbReference>
<dbReference type="Proteomes" id="UP000694843">
    <property type="component" value="Unplaced"/>
</dbReference>
<feature type="compositionally biased region" description="Polar residues" evidence="3">
    <location>
        <begin position="342"/>
        <end position="357"/>
    </location>
</feature>
<feature type="region of interest" description="Disordered" evidence="3">
    <location>
        <begin position="320"/>
        <end position="417"/>
    </location>
</feature>
<keyword evidence="4" id="KW-1133">Transmembrane helix</keyword>
<keyword evidence="4" id="KW-0472">Membrane</keyword>
<organism evidence="8 9">
    <name type="scientific">Hyalella azteca</name>
    <name type="common">Amphipod</name>
    <dbReference type="NCBI Taxonomy" id="294128"/>
    <lineage>
        <taxon>Eukaryota</taxon>
        <taxon>Metazoa</taxon>
        <taxon>Ecdysozoa</taxon>
        <taxon>Arthropoda</taxon>
        <taxon>Crustacea</taxon>
        <taxon>Multicrustacea</taxon>
        <taxon>Malacostraca</taxon>
        <taxon>Eumalacostraca</taxon>
        <taxon>Peracarida</taxon>
        <taxon>Amphipoda</taxon>
        <taxon>Senticaudata</taxon>
        <taxon>Talitrida</taxon>
        <taxon>Talitroidea</taxon>
        <taxon>Hyalellidae</taxon>
        <taxon>Hyalella</taxon>
    </lineage>
</organism>
<feature type="region of interest" description="Disordered" evidence="3">
    <location>
        <begin position="667"/>
        <end position="691"/>
    </location>
</feature>
<dbReference type="Gene3D" id="2.10.22.10">
    <property type="entry name" value="Antistasin, domain 1"/>
    <property type="match status" value="1"/>
</dbReference>
<feature type="compositionally biased region" description="Low complexity" evidence="3">
    <location>
        <begin position="677"/>
        <end position="690"/>
    </location>
</feature>
<feature type="compositionally biased region" description="Polar residues" evidence="3">
    <location>
        <begin position="364"/>
        <end position="374"/>
    </location>
</feature>
<feature type="domain" description="VWFC" evidence="6">
    <location>
        <begin position="834"/>
        <end position="895"/>
    </location>
</feature>
<dbReference type="GeneID" id="108670590"/>
<accession>A0A8B7NIT3</accession>
<dbReference type="PANTHER" id="PTHR46439:SF1">
    <property type="entry name" value="CYSTEINE-RICH MOTOR NEURON 1 PROTEIN"/>
    <property type="match status" value="1"/>
</dbReference>
<feature type="chain" id="PRO_5034715634" evidence="5">
    <location>
        <begin position="30"/>
        <end position="1021"/>
    </location>
</feature>
<keyword evidence="2" id="KW-0677">Repeat</keyword>
<dbReference type="PROSITE" id="PS50184">
    <property type="entry name" value="VWFC_2"/>
    <property type="match status" value="1"/>
</dbReference>
<feature type="compositionally biased region" description="Acidic residues" evidence="3">
    <location>
        <begin position="464"/>
        <end position="475"/>
    </location>
</feature>
<evidence type="ECO:0000256" key="1">
    <source>
        <dbReference type="ARBA" id="ARBA00022729"/>
    </source>
</evidence>
<feature type="compositionally biased region" description="Polar residues" evidence="3">
    <location>
        <begin position="321"/>
        <end position="334"/>
    </location>
</feature>
<dbReference type="GO" id="GO:0005886">
    <property type="term" value="C:plasma membrane"/>
    <property type="evidence" value="ECO:0007669"/>
    <property type="project" value="TreeGrafter"/>
</dbReference>
<dbReference type="AlphaFoldDB" id="A0A8B7NIT3"/>
<feature type="region of interest" description="Disordered" evidence="3">
    <location>
        <begin position="181"/>
        <end position="201"/>
    </location>
</feature>
<keyword evidence="1 5" id="KW-0732">Signal</keyword>
<evidence type="ECO:0000256" key="5">
    <source>
        <dbReference type="SAM" id="SignalP"/>
    </source>
</evidence>
<feature type="domain" description="Antistasin-like" evidence="7">
    <location>
        <begin position="562"/>
        <end position="588"/>
    </location>
</feature>
<keyword evidence="4" id="KW-0812">Transmembrane</keyword>
<feature type="region of interest" description="Disordered" evidence="3">
    <location>
        <begin position="750"/>
        <end position="785"/>
    </location>
</feature>
<evidence type="ECO:0000256" key="2">
    <source>
        <dbReference type="ARBA" id="ARBA00022737"/>
    </source>
</evidence>